<evidence type="ECO:0000256" key="5">
    <source>
        <dbReference type="ARBA" id="ARBA00022741"/>
    </source>
</evidence>
<dbReference type="Pfam" id="PF00989">
    <property type="entry name" value="PAS"/>
    <property type="match status" value="2"/>
</dbReference>
<evidence type="ECO:0000256" key="4">
    <source>
        <dbReference type="ARBA" id="ARBA00022679"/>
    </source>
</evidence>
<evidence type="ECO:0000313" key="13">
    <source>
        <dbReference type="Proteomes" id="UP000001935"/>
    </source>
</evidence>
<dbReference type="SUPFAM" id="SSF47384">
    <property type="entry name" value="Homodimeric domain of signal transducing histidine kinase"/>
    <property type="match status" value="1"/>
</dbReference>
<dbReference type="SMART" id="SM00387">
    <property type="entry name" value="HATPase_c"/>
    <property type="match status" value="1"/>
</dbReference>
<dbReference type="InterPro" id="IPR004358">
    <property type="entry name" value="Sig_transdc_His_kin-like_C"/>
</dbReference>
<sequence>MAAAPAPEAAPAPARAPLRVAAPADLEPIGEALAALGIGLTLVDREMRVQLANALVREQASELSCGADHCFSALWRKAQRCSDCLPLLVFRTGEPQEGLRERGRPGAAPEAWRVRAVPVLDAEGRLAWVAESFIRLASLAPDLAGRAPAAEAGAAALVVIDREERIVSWSPAAAAMFGFPLEEALGRRIDLIVPEDRVDEERARAARVAAEGRAPRTETVRRARDGRRVPVAVSAVALRDEAGALVGRTCVIEDLSALHQLRGQVRAQEQLLAHITREAADAIVAVDLTGNVTSWNRGAEQLLGWSAADVTGQPLTRVAPAAPVARLLERAVQRGAQRGVRMEWRDATGAPVPVDVSAAALGGERAPSGVALVARDLSAQVRLDRQLVRSEKLAMVGSLAAGLAHEIGTPLNVISATAEFLLPDAGGEARAQLRGIVAETERISRLVRDLLTFARATTPGKTAVALPGAVARVLSLLRITLERRRVRVETRLPDDLPELHADPDGLHQILLNLVVNASQAVAEGGRVVVAARAVEEDGERSVQLEVHDDGPGVPPALRERVLDPFFTTRAEGTGLGLAVVARIVADHGGDLRVGTGPLGGASFTVQLPAEEAR</sequence>
<dbReference type="PROSITE" id="PS50109">
    <property type="entry name" value="HIS_KIN"/>
    <property type="match status" value="1"/>
</dbReference>
<evidence type="ECO:0000256" key="1">
    <source>
        <dbReference type="ARBA" id="ARBA00000085"/>
    </source>
</evidence>
<dbReference type="Proteomes" id="UP000001935">
    <property type="component" value="Chromosome"/>
</dbReference>
<feature type="domain" description="PAS" evidence="10">
    <location>
        <begin position="268"/>
        <end position="313"/>
    </location>
</feature>
<dbReference type="AlphaFoldDB" id="Q2IFY8"/>
<dbReference type="PROSITE" id="PS50112">
    <property type="entry name" value="PAS"/>
    <property type="match status" value="2"/>
</dbReference>
<name>Q2IFY8_ANADE</name>
<dbReference type="HOGENOM" id="CLU_404842_0_0_7"/>
<evidence type="ECO:0000256" key="8">
    <source>
        <dbReference type="ARBA" id="ARBA00023012"/>
    </source>
</evidence>
<evidence type="ECO:0000259" key="10">
    <source>
        <dbReference type="PROSITE" id="PS50112"/>
    </source>
</evidence>
<dbReference type="GO" id="GO:0000155">
    <property type="term" value="F:phosphorelay sensor kinase activity"/>
    <property type="evidence" value="ECO:0007669"/>
    <property type="project" value="InterPro"/>
</dbReference>
<keyword evidence="4 12" id="KW-0808">Transferase</keyword>
<dbReference type="InterPro" id="IPR036097">
    <property type="entry name" value="HisK_dim/P_sf"/>
</dbReference>
<dbReference type="Pfam" id="PF02518">
    <property type="entry name" value="HATPase_c"/>
    <property type="match status" value="1"/>
</dbReference>
<dbReference type="Gene3D" id="3.30.450.20">
    <property type="entry name" value="PAS domain"/>
    <property type="match status" value="2"/>
</dbReference>
<feature type="domain" description="PAC" evidence="11">
    <location>
        <begin position="213"/>
        <end position="267"/>
    </location>
</feature>
<dbReference type="EC" id="2.7.13.3" evidence="2"/>
<dbReference type="Pfam" id="PF00512">
    <property type="entry name" value="HisKA"/>
    <property type="match status" value="1"/>
</dbReference>
<keyword evidence="3" id="KW-0597">Phosphoprotein</keyword>
<keyword evidence="6 12" id="KW-0418">Kinase</keyword>
<reference evidence="12" key="1">
    <citation type="submission" date="2006-01" db="EMBL/GenBank/DDBJ databases">
        <title>Complete sequence of Anaeromyxobacter dehalogenans 2CP-C.</title>
        <authorList>
            <consortium name="US DOE Joint Genome Institute"/>
            <person name="Copeland A."/>
            <person name="Lucas S."/>
            <person name="Lapidus A."/>
            <person name="Barry K."/>
            <person name="Detter J.C."/>
            <person name="Glavina T."/>
            <person name="Hammon N."/>
            <person name="Israni S."/>
            <person name="Pitluck S."/>
            <person name="Brettin T."/>
            <person name="Bruce D."/>
            <person name="Han C."/>
            <person name="Tapia R."/>
            <person name="Gilna P."/>
            <person name="Kiss H."/>
            <person name="Schmutz J."/>
            <person name="Larimer F."/>
            <person name="Land M."/>
            <person name="Kyrpides N."/>
            <person name="Anderson I."/>
            <person name="Sanford R.A."/>
            <person name="Ritalahti K.M."/>
            <person name="Thomas H.S."/>
            <person name="Kirby J.R."/>
            <person name="Zhulin I.B."/>
            <person name="Loeffler F.E."/>
            <person name="Richardson P."/>
        </authorList>
    </citation>
    <scope>NUCLEOTIDE SEQUENCE</scope>
    <source>
        <strain evidence="12">2CP-C</strain>
    </source>
</reference>
<dbReference type="InterPro" id="IPR036890">
    <property type="entry name" value="HATPase_C_sf"/>
</dbReference>
<evidence type="ECO:0000259" key="9">
    <source>
        <dbReference type="PROSITE" id="PS50109"/>
    </source>
</evidence>
<dbReference type="CDD" id="cd00082">
    <property type="entry name" value="HisKA"/>
    <property type="match status" value="1"/>
</dbReference>
<dbReference type="InterPro" id="IPR013767">
    <property type="entry name" value="PAS_fold"/>
</dbReference>
<comment type="catalytic activity">
    <reaction evidence="1">
        <text>ATP + protein L-histidine = ADP + protein N-phospho-L-histidine.</text>
        <dbReference type="EC" id="2.7.13.3"/>
    </reaction>
</comment>
<dbReference type="SMART" id="SM00091">
    <property type="entry name" value="PAS"/>
    <property type="match status" value="2"/>
</dbReference>
<dbReference type="STRING" id="290397.Adeh_3728"/>
<evidence type="ECO:0000256" key="6">
    <source>
        <dbReference type="ARBA" id="ARBA00022777"/>
    </source>
</evidence>
<dbReference type="InterPro" id="IPR035965">
    <property type="entry name" value="PAS-like_dom_sf"/>
</dbReference>
<dbReference type="RefSeq" id="WP_011422776.1">
    <property type="nucleotide sequence ID" value="NC_007760.1"/>
</dbReference>
<keyword evidence="7" id="KW-0067">ATP-binding</keyword>
<dbReference type="PROSITE" id="PS50113">
    <property type="entry name" value="PAC"/>
    <property type="match status" value="1"/>
</dbReference>
<evidence type="ECO:0000256" key="2">
    <source>
        <dbReference type="ARBA" id="ARBA00012438"/>
    </source>
</evidence>
<evidence type="ECO:0000313" key="12">
    <source>
        <dbReference type="EMBL" id="ABC83494.1"/>
    </source>
</evidence>
<dbReference type="PANTHER" id="PTHR43065:SF10">
    <property type="entry name" value="PEROXIDE STRESS-ACTIVATED HISTIDINE KINASE MAK3"/>
    <property type="match status" value="1"/>
</dbReference>
<keyword evidence="5" id="KW-0547">Nucleotide-binding</keyword>
<evidence type="ECO:0000256" key="7">
    <source>
        <dbReference type="ARBA" id="ARBA00022840"/>
    </source>
</evidence>
<dbReference type="SUPFAM" id="SSF55874">
    <property type="entry name" value="ATPase domain of HSP90 chaperone/DNA topoisomerase II/histidine kinase"/>
    <property type="match status" value="1"/>
</dbReference>
<dbReference type="KEGG" id="ade:Adeh_3728"/>
<dbReference type="eggNOG" id="COG3852">
    <property type="taxonomic scope" value="Bacteria"/>
</dbReference>
<dbReference type="Gene3D" id="3.30.565.10">
    <property type="entry name" value="Histidine kinase-like ATPase, C-terminal domain"/>
    <property type="match status" value="1"/>
</dbReference>
<organism evidence="12 13">
    <name type="scientific">Anaeromyxobacter dehalogenans (strain 2CP-C)</name>
    <dbReference type="NCBI Taxonomy" id="290397"/>
    <lineage>
        <taxon>Bacteria</taxon>
        <taxon>Pseudomonadati</taxon>
        <taxon>Myxococcota</taxon>
        <taxon>Myxococcia</taxon>
        <taxon>Myxococcales</taxon>
        <taxon>Cystobacterineae</taxon>
        <taxon>Anaeromyxobacteraceae</taxon>
        <taxon>Anaeromyxobacter</taxon>
    </lineage>
</organism>
<dbReference type="SUPFAM" id="SSF55785">
    <property type="entry name" value="PYP-like sensor domain (PAS domain)"/>
    <property type="match status" value="2"/>
</dbReference>
<dbReference type="Gene3D" id="1.10.287.130">
    <property type="match status" value="1"/>
</dbReference>
<keyword evidence="8" id="KW-0902">Two-component regulatory system</keyword>
<dbReference type="PRINTS" id="PR00344">
    <property type="entry name" value="BCTRLSENSOR"/>
</dbReference>
<evidence type="ECO:0000259" key="11">
    <source>
        <dbReference type="PROSITE" id="PS50113"/>
    </source>
</evidence>
<gene>
    <name evidence="12" type="ordered locus">Adeh_3728</name>
</gene>
<dbReference type="GO" id="GO:0005524">
    <property type="term" value="F:ATP binding"/>
    <property type="evidence" value="ECO:0007669"/>
    <property type="project" value="UniProtKB-KW"/>
</dbReference>
<dbReference type="EMBL" id="CP000251">
    <property type="protein sequence ID" value="ABC83494.1"/>
    <property type="molecule type" value="Genomic_DNA"/>
</dbReference>
<dbReference type="InterPro" id="IPR000014">
    <property type="entry name" value="PAS"/>
</dbReference>
<dbReference type="InterPro" id="IPR003661">
    <property type="entry name" value="HisK_dim/P_dom"/>
</dbReference>
<dbReference type="GO" id="GO:0006355">
    <property type="term" value="P:regulation of DNA-templated transcription"/>
    <property type="evidence" value="ECO:0007669"/>
    <property type="project" value="InterPro"/>
</dbReference>
<dbReference type="OrthoDB" id="9789238at2"/>
<feature type="domain" description="PAS" evidence="10">
    <location>
        <begin position="151"/>
        <end position="197"/>
    </location>
</feature>
<dbReference type="InterPro" id="IPR000700">
    <property type="entry name" value="PAS-assoc_C"/>
</dbReference>
<dbReference type="SMART" id="SM00388">
    <property type="entry name" value="HisKA"/>
    <property type="match status" value="1"/>
</dbReference>
<dbReference type="InterPro" id="IPR003594">
    <property type="entry name" value="HATPase_dom"/>
</dbReference>
<dbReference type="NCBIfam" id="TIGR00229">
    <property type="entry name" value="sensory_box"/>
    <property type="match status" value="2"/>
</dbReference>
<dbReference type="PANTHER" id="PTHR43065">
    <property type="entry name" value="SENSOR HISTIDINE KINASE"/>
    <property type="match status" value="1"/>
</dbReference>
<protein>
    <recommendedName>
        <fullName evidence="2">histidine kinase</fullName>
        <ecNumber evidence="2">2.7.13.3</ecNumber>
    </recommendedName>
</protein>
<dbReference type="eggNOG" id="COG3829">
    <property type="taxonomic scope" value="Bacteria"/>
</dbReference>
<accession>Q2IFY8</accession>
<evidence type="ECO:0000256" key="3">
    <source>
        <dbReference type="ARBA" id="ARBA00022553"/>
    </source>
</evidence>
<proteinExistence type="predicted"/>
<dbReference type="InterPro" id="IPR005467">
    <property type="entry name" value="His_kinase_dom"/>
</dbReference>
<feature type="domain" description="Histidine kinase" evidence="9">
    <location>
        <begin position="402"/>
        <end position="611"/>
    </location>
</feature>
<dbReference type="CDD" id="cd00130">
    <property type="entry name" value="PAS"/>
    <property type="match status" value="2"/>
</dbReference>